<dbReference type="EMBL" id="CP013387">
    <property type="protein sequence ID" value="AOJ04178.1"/>
    <property type="molecule type" value="Genomic_DNA"/>
</dbReference>
<evidence type="ECO:0000313" key="4">
    <source>
        <dbReference type="Proteomes" id="UP000062519"/>
    </source>
</evidence>
<accession>A0A1B4FX11</accession>
<proteinExistence type="predicted"/>
<name>A0A1B4FKK5_9BURK</name>
<dbReference type="RefSeq" id="WP_025990153.1">
    <property type="nucleotide sequence ID" value="NZ_CP013387.1"/>
</dbReference>
<dbReference type="Proteomes" id="UP000067711">
    <property type="component" value="Chromosome 2"/>
</dbReference>
<evidence type="ECO:0000313" key="3">
    <source>
        <dbReference type="EMBL" id="AOJ08186.1"/>
    </source>
</evidence>
<gene>
    <name evidence="2" type="ORF">WS70_20150</name>
    <name evidence="3" type="ORF">WS71_08995</name>
</gene>
<sequence length="128" mass="12919">MFANCSAGGMALSGADVCKTPPLAIPVSYPNIANKPEAVPNVPNIIYAGGPVHNLNTIIPVTHSDEPGSMGGVASGTVSGPSRHVKGSGKVMIQGAPQTRLTDTNLPNNQNTAGNSVAPSQTITMTLS</sequence>
<dbReference type="AlphaFoldDB" id="A0A1B4FKK5"/>
<feature type="region of interest" description="Disordered" evidence="1">
    <location>
        <begin position="100"/>
        <end position="128"/>
    </location>
</feature>
<reference evidence="4 5" key="1">
    <citation type="submission" date="2015-12" db="EMBL/GenBank/DDBJ databases">
        <title>Diversity of Burkholderia near neighbor genomes.</title>
        <authorList>
            <person name="Sahl J."/>
            <person name="Wagner D."/>
            <person name="Keim P."/>
        </authorList>
    </citation>
    <scope>NUCLEOTIDE SEQUENCE [LARGE SCALE GENOMIC DNA]</scope>
    <source>
        <strain evidence="2 4">BDU6</strain>
        <strain evidence="3 5">BDU8</strain>
    </source>
</reference>
<keyword evidence="4" id="KW-1185">Reference proteome</keyword>
<dbReference type="KEGG" id="buu:WS70_20150"/>
<protein>
    <submittedName>
        <fullName evidence="2">Type VI secretion protein</fullName>
    </submittedName>
</protein>
<evidence type="ECO:0000313" key="2">
    <source>
        <dbReference type="EMBL" id="AOJ04178.1"/>
    </source>
</evidence>
<dbReference type="GeneID" id="60551993"/>
<dbReference type="Pfam" id="PF13665">
    <property type="entry name" value="Tox-PAAR-like"/>
    <property type="match status" value="1"/>
</dbReference>
<organism evidence="2 4">
    <name type="scientific">Burkholderia mayonis</name>
    <dbReference type="NCBI Taxonomy" id="1385591"/>
    <lineage>
        <taxon>Bacteria</taxon>
        <taxon>Pseudomonadati</taxon>
        <taxon>Pseudomonadota</taxon>
        <taxon>Betaproteobacteria</taxon>
        <taxon>Burkholderiales</taxon>
        <taxon>Burkholderiaceae</taxon>
        <taxon>Burkholderia</taxon>
        <taxon>pseudomallei group</taxon>
    </lineage>
</organism>
<evidence type="ECO:0000313" key="5">
    <source>
        <dbReference type="Proteomes" id="UP000067711"/>
    </source>
</evidence>
<accession>A0A1B4FKK5</accession>
<dbReference type="EMBL" id="CP013388">
    <property type="protein sequence ID" value="AOJ08186.1"/>
    <property type="molecule type" value="Genomic_DNA"/>
</dbReference>
<evidence type="ECO:0000256" key="1">
    <source>
        <dbReference type="SAM" id="MobiDB-lite"/>
    </source>
</evidence>
<feature type="region of interest" description="Disordered" evidence="1">
    <location>
        <begin position="68"/>
        <end position="88"/>
    </location>
</feature>
<dbReference type="Proteomes" id="UP000062519">
    <property type="component" value="Chromosome 2"/>
</dbReference>